<dbReference type="AlphaFoldDB" id="A0A067D2L9"/>
<name>A0A067D2L9_CITSI</name>
<keyword evidence="5" id="KW-0238">DNA-binding</keyword>
<dbReference type="PANTHER" id="PTHR14773">
    <property type="entry name" value="WD REPEAT-CONTAINING PROTEIN 76"/>
    <property type="match status" value="1"/>
</dbReference>
<evidence type="ECO:0000256" key="5">
    <source>
        <dbReference type="ARBA" id="ARBA00023125"/>
    </source>
</evidence>
<dbReference type="STRING" id="2711.A0A067D2L9"/>
<evidence type="ECO:0000313" key="7">
    <source>
        <dbReference type="EMBL" id="KDO37058.1"/>
    </source>
</evidence>
<organism evidence="7 8">
    <name type="scientific">Citrus sinensis</name>
    <name type="common">Sweet orange</name>
    <name type="synonym">Citrus aurantium var. sinensis</name>
    <dbReference type="NCBI Taxonomy" id="2711"/>
    <lineage>
        <taxon>Eukaryota</taxon>
        <taxon>Viridiplantae</taxon>
        <taxon>Streptophyta</taxon>
        <taxon>Embryophyta</taxon>
        <taxon>Tracheophyta</taxon>
        <taxon>Spermatophyta</taxon>
        <taxon>Magnoliopsida</taxon>
        <taxon>eudicotyledons</taxon>
        <taxon>Gunneridae</taxon>
        <taxon>Pentapetalae</taxon>
        <taxon>rosids</taxon>
        <taxon>malvids</taxon>
        <taxon>Sapindales</taxon>
        <taxon>Rutaceae</taxon>
        <taxon>Aurantioideae</taxon>
        <taxon>Citrus</taxon>
    </lineage>
</organism>
<dbReference type="EMBL" id="KK792066">
    <property type="protein sequence ID" value="KDO37058.1"/>
    <property type="molecule type" value="Genomic_DNA"/>
</dbReference>
<proteinExistence type="inferred from homology"/>
<dbReference type="InterPro" id="IPR050853">
    <property type="entry name" value="WD_repeat_DNA-damage-binding"/>
</dbReference>
<dbReference type="PROSITE" id="PS50082">
    <property type="entry name" value="WD_REPEATS_2"/>
    <property type="match status" value="2"/>
</dbReference>
<keyword evidence="2 6" id="KW-0853">WD repeat</keyword>
<dbReference type="GO" id="GO:0003677">
    <property type="term" value="F:DNA binding"/>
    <property type="evidence" value="ECO:0007669"/>
    <property type="project" value="UniProtKB-KW"/>
</dbReference>
<keyword evidence="3" id="KW-0677">Repeat</keyword>
<evidence type="ECO:0000256" key="1">
    <source>
        <dbReference type="ARBA" id="ARBA00005434"/>
    </source>
</evidence>
<feature type="repeat" description="WD" evidence="6">
    <location>
        <begin position="28"/>
        <end position="60"/>
    </location>
</feature>
<dbReference type="Pfam" id="PF00400">
    <property type="entry name" value="WD40"/>
    <property type="match status" value="1"/>
</dbReference>
<evidence type="ECO:0000256" key="4">
    <source>
        <dbReference type="ARBA" id="ARBA00022763"/>
    </source>
</evidence>
<dbReference type="PROSITE" id="PS00678">
    <property type="entry name" value="WD_REPEATS_1"/>
    <property type="match status" value="1"/>
</dbReference>
<evidence type="ECO:0000256" key="2">
    <source>
        <dbReference type="ARBA" id="ARBA00022574"/>
    </source>
</evidence>
<evidence type="ECO:0000256" key="3">
    <source>
        <dbReference type="ARBA" id="ARBA00022737"/>
    </source>
</evidence>
<evidence type="ECO:0000313" key="8">
    <source>
        <dbReference type="Proteomes" id="UP000027120"/>
    </source>
</evidence>
<feature type="repeat" description="WD" evidence="6">
    <location>
        <begin position="1"/>
        <end position="17"/>
    </location>
</feature>
<evidence type="ECO:0000256" key="6">
    <source>
        <dbReference type="PROSITE-ProRule" id="PRU00221"/>
    </source>
</evidence>
<dbReference type="GO" id="GO:0006974">
    <property type="term" value="P:DNA damage response"/>
    <property type="evidence" value="ECO:0007669"/>
    <property type="project" value="UniProtKB-KW"/>
</dbReference>
<dbReference type="InterPro" id="IPR001680">
    <property type="entry name" value="WD40_rpt"/>
</dbReference>
<gene>
    <name evidence="7" type="ORF">CISIN_1g038702mg</name>
</gene>
<protein>
    <submittedName>
        <fullName evidence="7">Uncharacterized protein</fullName>
    </submittedName>
</protein>
<keyword evidence="8" id="KW-1185">Reference proteome</keyword>
<sequence>MATSSTDGTACIWDLRSMATDKPEPTKVLSHKRAVHSAYFSPSGSSLATTSFDDTIGIWSGVNFENTAMIHHNNQTGRWISSFRAIWGWDDSCIFIGNMTRTVEVISPAQRRSVATLQSPYISAIPCRFHAHPHQVGTLAGATGGGQVYVWTSD</sequence>
<dbReference type="SUPFAM" id="SSF50978">
    <property type="entry name" value="WD40 repeat-like"/>
    <property type="match status" value="1"/>
</dbReference>
<dbReference type="Gene3D" id="2.130.10.10">
    <property type="entry name" value="YVTN repeat-like/Quinoprotein amine dehydrogenase"/>
    <property type="match status" value="1"/>
</dbReference>
<dbReference type="InterPro" id="IPR019775">
    <property type="entry name" value="WD40_repeat_CS"/>
</dbReference>
<dbReference type="SMART" id="SM00320">
    <property type="entry name" value="WD40"/>
    <property type="match status" value="1"/>
</dbReference>
<dbReference type="PANTHER" id="PTHR14773:SF0">
    <property type="entry name" value="WD REPEAT-CONTAINING PROTEIN 76"/>
    <property type="match status" value="1"/>
</dbReference>
<accession>A0A067D2L9</accession>
<comment type="similarity">
    <text evidence="1">Belongs to the WD repeat DDB2/WDR76 family.</text>
</comment>
<dbReference type="InterPro" id="IPR036322">
    <property type="entry name" value="WD40_repeat_dom_sf"/>
</dbReference>
<dbReference type="InterPro" id="IPR015943">
    <property type="entry name" value="WD40/YVTN_repeat-like_dom_sf"/>
</dbReference>
<dbReference type="Proteomes" id="UP000027120">
    <property type="component" value="Unassembled WGS sequence"/>
</dbReference>
<keyword evidence="4" id="KW-0227">DNA damage</keyword>
<dbReference type="SMR" id="A0A067D2L9"/>
<reference evidence="7 8" key="1">
    <citation type="submission" date="2014-04" db="EMBL/GenBank/DDBJ databases">
        <authorList>
            <consortium name="International Citrus Genome Consortium"/>
            <person name="Gmitter F."/>
            <person name="Chen C."/>
            <person name="Farmerie W."/>
            <person name="Harkins T."/>
            <person name="Desany B."/>
            <person name="Mohiuddin M."/>
            <person name="Kodira C."/>
            <person name="Borodovsky M."/>
            <person name="Lomsadze A."/>
            <person name="Burns P."/>
            <person name="Jenkins J."/>
            <person name="Prochnik S."/>
            <person name="Shu S."/>
            <person name="Chapman J."/>
            <person name="Pitluck S."/>
            <person name="Schmutz J."/>
            <person name="Rokhsar D."/>
        </authorList>
    </citation>
    <scope>NUCLEOTIDE SEQUENCE</scope>
</reference>
<dbReference type="PROSITE" id="PS50294">
    <property type="entry name" value="WD_REPEATS_REGION"/>
    <property type="match status" value="1"/>
</dbReference>